<accession>A0ABC8RI37</accession>
<dbReference type="AlphaFoldDB" id="A0ABC8RI37"/>
<comment type="caution">
    <text evidence="2">The sequence shown here is derived from an EMBL/GenBank/DDBJ whole genome shotgun (WGS) entry which is preliminary data.</text>
</comment>
<dbReference type="PROSITE" id="PS50088">
    <property type="entry name" value="ANK_REPEAT"/>
    <property type="match status" value="1"/>
</dbReference>
<reference evidence="2 3" key="1">
    <citation type="submission" date="2024-02" db="EMBL/GenBank/DDBJ databases">
        <authorList>
            <person name="Vignale AGUSTIN F."/>
            <person name="Sosa J E."/>
            <person name="Modenutti C."/>
        </authorList>
    </citation>
    <scope>NUCLEOTIDE SEQUENCE [LARGE SCALE GENOMIC DNA]</scope>
</reference>
<proteinExistence type="predicted"/>
<feature type="repeat" description="ANK" evidence="1">
    <location>
        <begin position="83"/>
        <end position="110"/>
    </location>
</feature>
<keyword evidence="3" id="KW-1185">Reference proteome</keyword>
<sequence length="170" mass="18556">MGENTASGKDLGHYLPLYEAALQGDWETASTILEQDPKAFKAIITGTSERALFVAIRSPKKTHFLKKLVEHMSTTDLAFVDEDGSTALHIAAIAGNIEAAKLLVNKNSDLPNILDNSNSLPLHSAAACGKREMFLYLMTVTNANMEPKPFEDESGVRLVHALITYGYYGE</sequence>
<dbReference type="Gene3D" id="1.25.40.20">
    <property type="entry name" value="Ankyrin repeat-containing domain"/>
    <property type="match status" value="1"/>
</dbReference>
<dbReference type="SUPFAM" id="SSF48403">
    <property type="entry name" value="Ankyrin repeat"/>
    <property type="match status" value="1"/>
</dbReference>
<dbReference type="EMBL" id="CAUOFW020001412">
    <property type="protein sequence ID" value="CAK9144634.1"/>
    <property type="molecule type" value="Genomic_DNA"/>
</dbReference>
<dbReference type="PANTHER" id="PTHR47303:SF1">
    <property type="entry name" value="NF-KAPPA-B INHIBITOR BETA"/>
    <property type="match status" value="1"/>
</dbReference>
<dbReference type="Proteomes" id="UP001642360">
    <property type="component" value="Unassembled WGS sequence"/>
</dbReference>
<dbReference type="SMART" id="SM00248">
    <property type="entry name" value="ANK"/>
    <property type="match status" value="4"/>
</dbReference>
<dbReference type="PANTHER" id="PTHR47303">
    <property type="match status" value="1"/>
</dbReference>
<dbReference type="PROSITE" id="PS50297">
    <property type="entry name" value="ANK_REP_REGION"/>
    <property type="match status" value="1"/>
</dbReference>
<keyword evidence="1" id="KW-0040">ANK repeat</keyword>
<dbReference type="InterPro" id="IPR002110">
    <property type="entry name" value="Ankyrin_rpt"/>
</dbReference>
<evidence type="ECO:0000313" key="2">
    <source>
        <dbReference type="EMBL" id="CAK9144634.1"/>
    </source>
</evidence>
<dbReference type="Pfam" id="PF12796">
    <property type="entry name" value="Ank_2"/>
    <property type="match status" value="1"/>
</dbReference>
<organism evidence="2 3">
    <name type="scientific">Ilex paraguariensis</name>
    <name type="common">yerba mate</name>
    <dbReference type="NCBI Taxonomy" id="185542"/>
    <lineage>
        <taxon>Eukaryota</taxon>
        <taxon>Viridiplantae</taxon>
        <taxon>Streptophyta</taxon>
        <taxon>Embryophyta</taxon>
        <taxon>Tracheophyta</taxon>
        <taxon>Spermatophyta</taxon>
        <taxon>Magnoliopsida</taxon>
        <taxon>eudicotyledons</taxon>
        <taxon>Gunneridae</taxon>
        <taxon>Pentapetalae</taxon>
        <taxon>asterids</taxon>
        <taxon>campanulids</taxon>
        <taxon>Aquifoliales</taxon>
        <taxon>Aquifoliaceae</taxon>
        <taxon>Ilex</taxon>
    </lineage>
</organism>
<protein>
    <submittedName>
        <fullName evidence="2">Uncharacterized protein</fullName>
    </submittedName>
</protein>
<name>A0ABC8RI37_9AQUA</name>
<dbReference type="InterPro" id="IPR036770">
    <property type="entry name" value="Ankyrin_rpt-contain_sf"/>
</dbReference>
<gene>
    <name evidence="2" type="ORF">ILEXP_LOCUS12389</name>
</gene>
<evidence type="ECO:0000313" key="3">
    <source>
        <dbReference type="Proteomes" id="UP001642360"/>
    </source>
</evidence>
<evidence type="ECO:0000256" key="1">
    <source>
        <dbReference type="PROSITE-ProRule" id="PRU00023"/>
    </source>
</evidence>